<dbReference type="InterPro" id="IPR013087">
    <property type="entry name" value="Znf_C2H2_type"/>
</dbReference>
<dbReference type="STRING" id="2594813.A0A395M584"/>
<feature type="domain" description="C2H2-type" evidence="7">
    <location>
        <begin position="32"/>
        <end position="62"/>
    </location>
</feature>
<dbReference type="AlphaFoldDB" id="A0A395M584"/>
<organism evidence="8 9">
    <name type="scientific">Fusarium flagelliforme</name>
    <dbReference type="NCBI Taxonomy" id="2675880"/>
    <lineage>
        <taxon>Eukaryota</taxon>
        <taxon>Fungi</taxon>
        <taxon>Dikarya</taxon>
        <taxon>Ascomycota</taxon>
        <taxon>Pezizomycotina</taxon>
        <taxon>Sordariomycetes</taxon>
        <taxon>Hypocreomycetidae</taxon>
        <taxon>Hypocreales</taxon>
        <taxon>Nectriaceae</taxon>
        <taxon>Fusarium</taxon>
        <taxon>Fusarium incarnatum-equiseti species complex</taxon>
    </lineage>
</organism>
<evidence type="ECO:0000256" key="2">
    <source>
        <dbReference type="ARBA" id="ARBA00022737"/>
    </source>
</evidence>
<feature type="domain" description="C2H2-type" evidence="7">
    <location>
        <begin position="400"/>
        <end position="430"/>
    </location>
</feature>
<dbReference type="SMART" id="SM00355">
    <property type="entry name" value="ZnF_C2H2"/>
    <property type="match status" value="10"/>
</dbReference>
<proteinExistence type="predicted"/>
<reference evidence="8 9" key="1">
    <citation type="journal article" date="2018" name="PLoS Pathog.">
        <title>Evolution of structural diversity of trichothecenes, a family of toxins produced by plant pathogenic and entomopathogenic fungi.</title>
        <authorList>
            <person name="Proctor R.H."/>
            <person name="McCormick S.P."/>
            <person name="Kim H.S."/>
            <person name="Cardoza R.E."/>
            <person name="Stanley A.M."/>
            <person name="Lindo L."/>
            <person name="Kelly A."/>
            <person name="Brown D.W."/>
            <person name="Lee T."/>
            <person name="Vaughan M.M."/>
            <person name="Alexander N.J."/>
            <person name="Busman M."/>
            <person name="Gutierrez S."/>
        </authorList>
    </citation>
    <scope>NUCLEOTIDE SEQUENCE [LARGE SCALE GENOMIC DNA]</scope>
    <source>
        <strain evidence="8 9">NRRL 13405</strain>
    </source>
</reference>
<keyword evidence="1" id="KW-0479">Metal-binding</keyword>
<accession>A0A395M584</accession>
<feature type="region of interest" description="Disordered" evidence="6">
    <location>
        <begin position="1"/>
        <end position="24"/>
    </location>
</feature>
<evidence type="ECO:0000313" key="9">
    <source>
        <dbReference type="Proteomes" id="UP000265631"/>
    </source>
</evidence>
<evidence type="ECO:0000259" key="7">
    <source>
        <dbReference type="PROSITE" id="PS50157"/>
    </source>
</evidence>
<gene>
    <name evidence="8" type="ORF">FIE12Z_12745</name>
</gene>
<keyword evidence="2" id="KW-0677">Repeat</keyword>
<name>A0A395M584_9HYPO</name>
<evidence type="ECO:0000256" key="4">
    <source>
        <dbReference type="ARBA" id="ARBA00022833"/>
    </source>
</evidence>
<keyword evidence="9" id="KW-1185">Reference proteome</keyword>
<comment type="caution">
    <text evidence="8">The sequence shown here is derived from an EMBL/GenBank/DDBJ whole genome shotgun (WGS) entry which is preliminary data.</text>
</comment>
<dbReference type="EMBL" id="PXXK01000701">
    <property type="protein sequence ID" value="RFN42706.1"/>
    <property type="molecule type" value="Genomic_DNA"/>
</dbReference>
<protein>
    <recommendedName>
        <fullName evidence="7">C2H2-type domain-containing protein</fullName>
    </recommendedName>
</protein>
<dbReference type="PROSITE" id="PS00028">
    <property type="entry name" value="ZINC_FINGER_C2H2_1"/>
    <property type="match status" value="2"/>
</dbReference>
<dbReference type="Proteomes" id="UP000265631">
    <property type="component" value="Unassembled WGS sequence"/>
</dbReference>
<dbReference type="PANTHER" id="PTHR24379">
    <property type="entry name" value="KRAB AND ZINC FINGER DOMAIN-CONTAINING"/>
    <property type="match status" value="1"/>
</dbReference>
<keyword evidence="4" id="KW-0862">Zinc</keyword>
<evidence type="ECO:0000256" key="1">
    <source>
        <dbReference type="ARBA" id="ARBA00022723"/>
    </source>
</evidence>
<dbReference type="PANTHER" id="PTHR24379:SF121">
    <property type="entry name" value="C2H2-TYPE DOMAIN-CONTAINING PROTEIN"/>
    <property type="match status" value="1"/>
</dbReference>
<evidence type="ECO:0000256" key="5">
    <source>
        <dbReference type="PROSITE-ProRule" id="PRU00042"/>
    </source>
</evidence>
<feature type="domain" description="C2H2-type" evidence="7">
    <location>
        <begin position="460"/>
        <end position="483"/>
    </location>
</feature>
<evidence type="ECO:0000256" key="6">
    <source>
        <dbReference type="SAM" id="MobiDB-lite"/>
    </source>
</evidence>
<dbReference type="PROSITE" id="PS50157">
    <property type="entry name" value="ZINC_FINGER_C2H2_2"/>
    <property type="match status" value="3"/>
</dbReference>
<dbReference type="GO" id="GO:0008270">
    <property type="term" value="F:zinc ion binding"/>
    <property type="evidence" value="ECO:0007669"/>
    <property type="project" value="UniProtKB-KW"/>
</dbReference>
<evidence type="ECO:0000313" key="8">
    <source>
        <dbReference type="EMBL" id="RFN42706.1"/>
    </source>
</evidence>
<feature type="compositionally biased region" description="Basic and acidic residues" evidence="6">
    <location>
        <begin position="1"/>
        <end position="11"/>
    </location>
</feature>
<keyword evidence="3 5" id="KW-0863">Zinc-finger</keyword>
<evidence type="ECO:0000256" key="3">
    <source>
        <dbReference type="ARBA" id="ARBA00022771"/>
    </source>
</evidence>
<sequence length="517" mass="60804">MESPQKRKLEEELNPQCTSPEQSPKKKTAIMYPCADHRCAKSFVQKDGMERHLRDVHKDKYCFGCNKHFDKFSIGHHLLQVHQGISQRGKFRCSRCPGKKVFKKEQDLMDHVRWKHNGCAACGIFFKYHHSCSEHVYDVHHVCRGCGERFRGPESLEFHWENSDKLLCWIRRPPARPVTATAPATELGQQATTDLTDDLPELLANNSRFGEYRSWCGECQEQFGNECEYKLHFETSPNHFICVVCEDEHHPLGRYWRGKIKPRDHESQEALDEHRTSHHVRCEPCDIWLYGQKALSERQERRHFSIICKPCDKAFPNKRSLKKCPYLGCKEKFSRMSLLFQHLENRECSLRGWEDRTSLKERLLEPLEEAILAPLRCTKCDEYFGVNGRDEHIRDEHDSLFCFICNRHFSSRKELGLHIRYYIQYHGQGPEDRRCESCTKGPRLYKGEGKFYDHMWTAHNSCAVCARNFDTKEDLIEHDKEVHFKCHVCSDISEDASALKRHFREHHLKFSTNATST</sequence>